<evidence type="ECO:0000313" key="1">
    <source>
        <dbReference type="EMBL" id="MFB9098620.1"/>
    </source>
</evidence>
<dbReference type="PANTHER" id="PTHR41339">
    <property type="entry name" value="LIPL48"/>
    <property type="match status" value="1"/>
</dbReference>
<dbReference type="PANTHER" id="PTHR41339:SF1">
    <property type="entry name" value="SECRETED PROTEIN"/>
    <property type="match status" value="1"/>
</dbReference>
<dbReference type="EMBL" id="JBHMEY010000094">
    <property type="protein sequence ID" value="MFB9098620.1"/>
    <property type="molecule type" value="Genomic_DNA"/>
</dbReference>
<keyword evidence="2" id="KW-1185">Reference proteome</keyword>
<dbReference type="Proteomes" id="UP001589607">
    <property type="component" value="Unassembled WGS sequence"/>
</dbReference>
<sequence>MKKRILLLSIILNSLVGQSQTDLGIQSTENWLESWTNFDPKKQEYKETNKTLTGIITENTTLSNRYTYLLHGVVYVANNAVLTIEPGTVIRGDYKTCGTLVVTKGAKIMANGSPGFPIIFTTNRDTYTRSPGDWGGLVLMGNAPVNNYGGVGVLKFDFDPKYNVFGGDNLESDSGMLNYVRIEYSGRKLSEKKELNGLSCAGVGNKTILRNIQVSYCNDDSFEFYGGNVVLEKLVSYRATDDDFDFTLGVQSVFKNSIAIRNPFSSDYQGSRAMEIGSYDDIEKFDFARNKTNVKTSNITLVNVEDSSQGLVKEAIFLDENSYLSMNNSVVYGFSDFLIVKNQLVTEEFEEIVKLKNVVINHCKNNFGTQKEGIMADVENRYNLMKYNVQVGDSKIEDVFLNPQLDSNPDFRFMKIEKSKENVVSK</sequence>
<reference evidence="1 2" key="1">
    <citation type="submission" date="2024-09" db="EMBL/GenBank/DDBJ databases">
        <authorList>
            <person name="Sun Q."/>
            <person name="Mori K."/>
        </authorList>
    </citation>
    <scope>NUCLEOTIDE SEQUENCE [LARGE SCALE GENOMIC DNA]</scope>
    <source>
        <strain evidence="1 2">CECT 7955</strain>
    </source>
</reference>
<organism evidence="1 2">
    <name type="scientific">Flavobacterium jumunjinense</name>
    <dbReference type="NCBI Taxonomy" id="998845"/>
    <lineage>
        <taxon>Bacteria</taxon>
        <taxon>Pseudomonadati</taxon>
        <taxon>Bacteroidota</taxon>
        <taxon>Flavobacteriia</taxon>
        <taxon>Flavobacteriales</taxon>
        <taxon>Flavobacteriaceae</taxon>
        <taxon>Flavobacterium</taxon>
    </lineage>
</organism>
<protein>
    <recommendedName>
        <fullName evidence="3">T9SS C-terminal target domain-containing protein</fullName>
    </recommendedName>
</protein>
<name>A0ABV5GUX4_9FLAO</name>
<accession>A0ABV5GUX4</accession>
<comment type="caution">
    <text evidence="1">The sequence shown here is derived from an EMBL/GenBank/DDBJ whole genome shotgun (WGS) entry which is preliminary data.</text>
</comment>
<gene>
    <name evidence="1" type="ORF">ACFFVF_19100</name>
</gene>
<proteinExistence type="predicted"/>
<dbReference type="RefSeq" id="WP_236458726.1">
    <property type="nucleotide sequence ID" value="NZ_CBCSGE010000001.1"/>
</dbReference>
<evidence type="ECO:0000313" key="2">
    <source>
        <dbReference type="Proteomes" id="UP001589607"/>
    </source>
</evidence>
<evidence type="ECO:0008006" key="3">
    <source>
        <dbReference type="Google" id="ProtNLM"/>
    </source>
</evidence>